<evidence type="ECO:0000256" key="2">
    <source>
        <dbReference type="SAM" id="Phobius"/>
    </source>
</evidence>
<evidence type="ECO:0000256" key="1">
    <source>
        <dbReference type="SAM" id="MobiDB-lite"/>
    </source>
</evidence>
<keyword evidence="2" id="KW-0812">Transmembrane</keyword>
<accession>A0ABY2GUE8</accession>
<feature type="transmembrane region" description="Helical" evidence="2">
    <location>
        <begin position="105"/>
        <end position="131"/>
    </location>
</feature>
<feature type="region of interest" description="Disordered" evidence="1">
    <location>
        <begin position="263"/>
        <end position="335"/>
    </location>
</feature>
<dbReference type="Proteomes" id="UP001642720">
    <property type="component" value="Unassembled WGS sequence"/>
</dbReference>
<gene>
    <name evidence="3" type="ORF">CCMA1212_009057</name>
</gene>
<sequence length="335" mass="35734">MRTSKIPGFLPKARVPSTYLQAPIRQAAIRRPSKRKSLDVSSSNCSESLVEGLIEDSPARFTARLPTSQLVDDSYFTRLFFGFQGGGQNGATLQRRLDVRAATQAMVSTAGGIVIAIVVILVVAAAGWVVFTQLRARRLGLPPPSLSSYLPWHKADAPYGPPRPARGGIVGWFNDVVRKFKHRNDRSAAGAYEQSSHGPPGNRGFGPLDPDDAWDSRVGNEADGYGYYEQELGGHTEYTGASYGGGGGRLGASGGMAAYDEDVERGRRPSRDAGAATAAGVGAGRVNPFDDDAQASLRGVSPRPMDAASYRPGDHRPGSAGSSHADRRSMFRENI</sequence>
<organism evidence="3 4">
    <name type="scientific">Trichoderma ghanense</name>
    <dbReference type="NCBI Taxonomy" id="65468"/>
    <lineage>
        <taxon>Eukaryota</taxon>
        <taxon>Fungi</taxon>
        <taxon>Dikarya</taxon>
        <taxon>Ascomycota</taxon>
        <taxon>Pezizomycotina</taxon>
        <taxon>Sordariomycetes</taxon>
        <taxon>Hypocreomycetidae</taxon>
        <taxon>Hypocreales</taxon>
        <taxon>Hypocreaceae</taxon>
        <taxon>Trichoderma</taxon>
    </lineage>
</organism>
<dbReference type="EMBL" id="PPTA01000015">
    <property type="protein sequence ID" value="TFA99285.1"/>
    <property type="molecule type" value="Genomic_DNA"/>
</dbReference>
<evidence type="ECO:0000313" key="3">
    <source>
        <dbReference type="EMBL" id="TFA99285.1"/>
    </source>
</evidence>
<keyword evidence="2" id="KW-1133">Transmembrane helix</keyword>
<feature type="compositionally biased region" description="Basic and acidic residues" evidence="1">
    <location>
        <begin position="324"/>
        <end position="335"/>
    </location>
</feature>
<reference evidence="3 4" key="1">
    <citation type="submission" date="2018-01" db="EMBL/GenBank/DDBJ databases">
        <title>Genome characterization of the sugarcane-associated fungus Trichoderma ghanense CCMA-1212 and their application in lignocelulose bioconversion.</title>
        <authorList>
            <person name="Steindorff A.S."/>
            <person name="Mendes T.D."/>
            <person name="Vilela E.S.D."/>
            <person name="Rodrigues D.S."/>
            <person name="Formighieri E.F."/>
            <person name="Melo I.S."/>
            <person name="Favaro L.C.L."/>
        </authorList>
    </citation>
    <scope>NUCLEOTIDE SEQUENCE [LARGE SCALE GENOMIC DNA]</scope>
    <source>
        <strain evidence="3 4">CCMA-1212</strain>
    </source>
</reference>
<comment type="caution">
    <text evidence="3">The sequence shown here is derived from an EMBL/GenBank/DDBJ whole genome shotgun (WGS) entry which is preliminary data.</text>
</comment>
<dbReference type="GeneID" id="300580608"/>
<evidence type="ECO:0000313" key="4">
    <source>
        <dbReference type="Proteomes" id="UP001642720"/>
    </source>
</evidence>
<proteinExistence type="predicted"/>
<keyword evidence="2" id="KW-0472">Membrane</keyword>
<name>A0ABY2GUE8_9HYPO</name>
<feature type="region of interest" description="Disordered" evidence="1">
    <location>
        <begin position="185"/>
        <end position="216"/>
    </location>
</feature>
<keyword evidence="4" id="KW-1185">Reference proteome</keyword>
<dbReference type="RefSeq" id="XP_073555487.1">
    <property type="nucleotide sequence ID" value="XM_073706158.1"/>
</dbReference>
<protein>
    <submittedName>
        <fullName evidence="3">Uncharacterized protein</fullName>
    </submittedName>
</protein>